<proteinExistence type="predicted"/>
<sequence length="147" mass="16014">MSVVAFERKQDTGAWSERELGTIVAALSGALAPATGREWETGMTEKGDAQFYLLGVGPDQACELCVSRIAGRYILEDGCGRLLFEHRNLDLVALHARAAVPSTSRLLVRAIALWCAIRSALEERLEPVLTETEELLVQFAPQLAAFA</sequence>
<protein>
    <submittedName>
        <fullName evidence="1">Uncharacterized protein</fullName>
    </submittedName>
</protein>
<dbReference type="RefSeq" id="WP_065726805.1">
    <property type="nucleotide sequence ID" value="NZ_CP016428.1"/>
</dbReference>
<dbReference type="STRING" id="1274631.LMTR13_04225"/>
<dbReference type="KEGG" id="bic:LMTR13_04225"/>
<name>A0A1B1U9T3_9BRAD</name>
<organism evidence="1 2">
    <name type="scientific">Bradyrhizobium icense</name>
    <dbReference type="NCBI Taxonomy" id="1274631"/>
    <lineage>
        <taxon>Bacteria</taxon>
        <taxon>Pseudomonadati</taxon>
        <taxon>Pseudomonadota</taxon>
        <taxon>Alphaproteobacteria</taxon>
        <taxon>Hyphomicrobiales</taxon>
        <taxon>Nitrobacteraceae</taxon>
        <taxon>Bradyrhizobium</taxon>
    </lineage>
</organism>
<dbReference type="EMBL" id="CP016428">
    <property type="protein sequence ID" value="ANV99502.1"/>
    <property type="molecule type" value="Genomic_DNA"/>
</dbReference>
<evidence type="ECO:0000313" key="1">
    <source>
        <dbReference type="EMBL" id="ANV99502.1"/>
    </source>
</evidence>
<keyword evidence="2" id="KW-1185">Reference proteome</keyword>
<accession>A0A1B1U9T3</accession>
<dbReference type="OrthoDB" id="8227551at2"/>
<evidence type="ECO:0000313" key="2">
    <source>
        <dbReference type="Proteomes" id="UP000092839"/>
    </source>
</evidence>
<dbReference type="AlphaFoldDB" id="A0A1B1U9T3"/>
<reference evidence="1 2" key="1">
    <citation type="submission" date="2016-07" db="EMBL/GenBank/DDBJ databases">
        <title>Complete genome sequence of Bradyrhizobium icense LMTR 13T, a potential inoculant strain isolated from lima bean (Phaseolus lunatus) in Peru.</title>
        <authorList>
            <person name="Ormeno-Orrillo E."/>
            <person name="Duran D."/>
            <person name="Rogel M.A."/>
            <person name="Rey L."/>
            <person name="Imperial J."/>
            <person name="Ruiz-Argueso T."/>
            <person name="Martinez-Romero E."/>
        </authorList>
    </citation>
    <scope>NUCLEOTIDE SEQUENCE [LARGE SCALE GENOMIC DNA]</scope>
    <source>
        <strain evidence="1 2">LMTR 13</strain>
    </source>
</reference>
<gene>
    <name evidence="1" type="ORF">LMTR13_04225</name>
</gene>
<dbReference type="Proteomes" id="UP000092839">
    <property type="component" value="Chromosome"/>
</dbReference>